<keyword evidence="3" id="KW-0548">Nucleotidyltransferase</keyword>
<dbReference type="GO" id="GO:0003723">
    <property type="term" value="F:RNA binding"/>
    <property type="evidence" value="ECO:0007669"/>
    <property type="project" value="InterPro"/>
</dbReference>
<organism evidence="12 13">
    <name type="scientific">Gemmata obscuriglobus</name>
    <dbReference type="NCBI Taxonomy" id="114"/>
    <lineage>
        <taxon>Bacteria</taxon>
        <taxon>Pseudomonadati</taxon>
        <taxon>Planctomycetota</taxon>
        <taxon>Planctomycetia</taxon>
        <taxon>Gemmatales</taxon>
        <taxon>Gemmataceae</taxon>
        <taxon>Gemmata</taxon>
    </lineage>
</organism>
<sequence>MSTPTPVPAPAAPDTQTLWRLIVQAGGMKAYIDGQLRERGFLVTRRDADAMSDREKDAYKKALKQEAEERRKLRRETWGAYKANHIVHLGEGVFWTDEPKDDKWDTPNSEERAAENELPALDKPEQLAEALGVTVAQLKGMAYHRDAATSLHYVRFTIPKRDGTERPIWAPKKRLKAAQRWILHHIVERLPVHGSAQGFLVGRSILSNAQVHESPKILLKMDIKEFFPTVTVKRVRGVFRRAGYRNGISTLLAQVCTEAPREIVTIEGKTYYVSLGPRCLPQGAPTSPAITNALCLRLDRRLAGLAKRYGWRYTRYADDLTFSLPMEHKGPPKLGSMLGCARRIVEAEGFEVKSEKTRIHRTGGRQSVTGLVVNGDGPPRTTRKLRRQLRSAIHKLKTGKPLQEGESLARLTGYAAFVHMTNPELGRKMLADIQGFEGQAEGQVV</sequence>
<evidence type="ECO:0000256" key="1">
    <source>
        <dbReference type="ARBA" id="ARBA00012493"/>
    </source>
</evidence>
<dbReference type="CDD" id="cd03487">
    <property type="entry name" value="RT_Bac_retron_II"/>
    <property type="match status" value="1"/>
</dbReference>
<keyword evidence="7" id="KW-0051">Antiviral defense</keyword>
<reference evidence="12 13" key="1">
    <citation type="submission" date="2018-01" db="EMBL/GenBank/DDBJ databases">
        <title>G. obscuriglobus.</title>
        <authorList>
            <person name="Franke J."/>
            <person name="Blomberg W."/>
            <person name="Selmecki A."/>
        </authorList>
    </citation>
    <scope>NUCLEOTIDE SEQUENCE [LARGE SCALE GENOMIC DNA]</scope>
    <source>
        <strain evidence="12 13">DSM 5831</strain>
    </source>
</reference>
<keyword evidence="2" id="KW-0808">Transferase</keyword>
<protein>
    <recommendedName>
        <fullName evidence="1">RNA-directed DNA polymerase</fullName>
        <ecNumber evidence="1">2.7.7.49</ecNumber>
    </recommendedName>
</protein>
<feature type="region of interest" description="Disordered" evidence="10">
    <location>
        <begin position="98"/>
        <end position="118"/>
    </location>
</feature>
<dbReference type="GO" id="GO:0046872">
    <property type="term" value="F:metal ion binding"/>
    <property type="evidence" value="ECO:0007669"/>
    <property type="project" value="UniProtKB-KW"/>
</dbReference>
<dbReference type="PRINTS" id="PR00866">
    <property type="entry name" value="RNADNAPOLMS"/>
</dbReference>
<dbReference type="Proteomes" id="UP000245802">
    <property type="component" value="Chromosome"/>
</dbReference>
<accession>A0A2Z3GWL1</accession>
<dbReference type="SUPFAM" id="SSF56672">
    <property type="entry name" value="DNA/RNA polymerases"/>
    <property type="match status" value="1"/>
</dbReference>
<dbReference type="PROSITE" id="PS50878">
    <property type="entry name" value="RT_POL"/>
    <property type="match status" value="1"/>
</dbReference>
<evidence type="ECO:0000256" key="5">
    <source>
        <dbReference type="ARBA" id="ARBA00022842"/>
    </source>
</evidence>
<evidence type="ECO:0000256" key="2">
    <source>
        <dbReference type="ARBA" id="ARBA00022679"/>
    </source>
</evidence>
<evidence type="ECO:0000256" key="3">
    <source>
        <dbReference type="ARBA" id="ARBA00022695"/>
    </source>
</evidence>
<evidence type="ECO:0000313" key="12">
    <source>
        <dbReference type="EMBL" id="AWM36472.1"/>
    </source>
</evidence>
<keyword evidence="5" id="KW-0460">Magnesium</keyword>
<evidence type="ECO:0000256" key="6">
    <source>
        <dbReference type="ARBA" id="ARBA00022918"/>
    </source>
</evidence>
<evidence type="ECO:0000256" key="4">
    <source>
        <dbReference type="ARBA" id="ARBA00022723"/>
    </source>
</evidence>
<dbReference type="GO" id="GO:0051607">
    <property type="term" value="P:defense response to virus"/>
    <property type="evidence" value="ECO:0007669"/>
    <property type="project" value="UniProtKB-KW"/>
</dbReference>
<dbReference type="PANTHER" id="PTHR34047">
    <property type="entry name" value="NUCLEAR INTRON MATURASE 1, MITOCHONDRIAL-RELATED"/>
    <property type="match status" value="1"/>
</dbReference>
<keyword evidence="13" id="KW-1185">Reference proteome</keyword>
<dbReference type="GO" id="GO:0003964">
    <property type="term" value="F:RNA-directed DNA polymerase activity"/>
    <property type="evidence" value="ECO:0007669"/>
    <property type="project" value="UniProtKB-KW"/>
</dbReference>
<name>A0A2Z3GWL1_9BACT</name>
<dbReference type="EC" id="2.7.7.49" evidence="1"/>
<evidence type="ECO:0000259" key="11">
    <source>
        <dbReference type="PROSITE" id="PS50878"/>
    </source>
</evidence>
<evidence type="ECO:0000256" key="9">
    <source>
        <dbReference type="ARBA" id="ARBA00048173"/>
    </source>
</evidence>
<dbReference type="InterPro" id="IPR051083">
    <property type="entry name" value="GrpII_Intron_Splice-Mob/Def"/>
</dbReference>
<evidence type="ECO:0000256" key="8">
    <source>
        <dbReference type="ARBA" id="ARBA00034120"/>
    </source>
</evidence>
<evidence type="ECO:0000256" key="7">
    <source>
        <dbReference type="ARBA" id="ARBA00023118"/>
    </source>
</evidence>
<dbReference type="OrthoDB" id="9788687at2"/>
<dbReference type="InterPro" id="IPR000123">
    <property type="entry name" value="Reverse_transcriptase_msDNA"/>
</dbReference>
<gene>
    <name evidence="12" type="ORF">C1280_05180</name>
</gene>
<evidence type="ECO:0000256" key="10">
    <source>
        <dbReference type="SAM" id="MobiDB-lite"/>
    </source>
</evidence>
<dbReference type="PANTHER" id="PTHR34047:SF7">
    <property type="entry name" value="RNA-DIRECTED DNA POLYMERASE"/>
    <property type="match status" value="1"/>
</dbReference>
<keyword evidence="6 12" id="KW-0695">RNA-directed DNA polymerase</keyword>
<comment type="similarity">
    <text evidence="8">Belongs to the bacterial reverse transcriptase family.</text>
</comment>
<comment type="catalytic activity">
    <reaction evidence="9">
        <text>DNA(n) + a 2'-deoxyribonucleoside 5'-triphosphate = DNA(n+1) + diphosphate</text>
        <dbReference type="Rhea" id="RHEA:22508"/>
        <dbReference type="Rhea" id="RHEA-COMP:17339"/>
        <dbReference type="Rhea" id="RHEA-COMP:17340"/>
        <dbReference type="ChEBI" id="CHEBI:33019"/>
        <dbReference type="ChEBI" id="CHEBI:61560"/>
        <dbReference type="ChEBI" id="CHEBI:173112"/>
        <dbReference type="EC" id="2.7.7.49"/>
    </reaction>
</comment>
<dbReference type="RefSeq" id="WP_050790335.1">
    <property type="nucleotide sequence ID" value="NZ_CP025958.1"/>
</dbReference>
<dbReference type="Pfam" id="PF00078">
    <property type="entry name" value="RVT_1"/>
    <property type="match status" value="1"/>
</dbReference>
<dbReference type="InterPro" id="IPR000477">
    <property type="entry name" value="RT_dom"/>
</dbReference>
<dbReference type="KEGG" id="gog:C1280_05180"/>
<dbReference type="AlphaFoldDB" id="A0A2Z3GWL1"/>
<dbReference type="InterPro" id="IPR043502">
    <property type="entry name" value="DNA/RNA_pol_sf"/>
</dbReference>
<proteinExistence type="inferred from homology"/>
<dbReference type="EMBL" id="CP025958">
    <property type="protein sequence ID" value="AWM36472.1"/>
    <property type="molecule type" value="Genomic_DNA"/>
</dbReference>
<feature type="domain" description="Reverse transcriptase" evidence="11">
    <location>
        <begin position="139"/>
        <end position="373"/>
    </location>
</feature>
<evidence type="ECO:0000313" key="13">
    <source>
        <dbReference type="Proteomes" id="UP000245802"/>
    </source>
</evidence>
<keyword evidence="4" id="KW-0479">Metal-binding</keyword>